<dbReference type="SUPFAM" id="SSF90123">
    <property type="entry name" value="ABC transporter transmembrane region"/>
    <property type="match status" value="1"/>
</dbReference>
<comment type="caution">
    <text evidence="15">The sequence shown here is derived from an EMBL/GenBank/DDBJ whole genome shotgun (WGS) entry which is preliminary data.</text>
</comment>
<keyword evidence="6 12" id="KW-1133">Transmembrane helix</keyword>
<dbReference type="GO" id="GO:0008559">
    <property type="term" value="F:ABC-type xenobiotic transporter activity"/>
    <property type="evidence" value="ECO:0007669"/>
    <property type="project" value="UniProtKB-EC"/>
</dbReference>
<protein>
    <recommendedName>
        <fullName evidence="11">Multidrug resistance ABC transporter ATP-binding and permease protein</fullName>
        <ecNumber evidence="2">7.6.2.2</ecNumber>
    </recommendedName>
</protein>
<name>A0A430APY9_9ENTE</name>
<comment type="similarity">
    <text evidence="10">Belongs to the ABC transporter superfamily. Multidrug exporter LmrA (TC 3.A.1.117.1) family.</text>
</comment>
<dbReference type="GeneID" id="95581529"/>
<evidence type="ECO:0000256" key="12">
    <source>
        <dbReference type="SAM" id="Phobius"/>
    </source>
</evidence>
<dbReference type="InterPro" id="IPR036640">
    <property type="entry name" value="ABC1_TM_sf"/>
</dbReference>
<gene>
    <name evidence="15" type="ORF">CBF28_13915</name>
</gene>
<dbReference type="SUPFAM" id="SSF52540">
    <property type="entry name" value="P-loop containing nucleoside triphosphate hydrolases"/>
    <property type="match status" value="1"/>
</dbReference>
<dbReference type="SMART" id="SM00382">
    <property type="entry name" value="AAA"/>
    <property type="match status" value="1"/>
</dbReference>
<dbReference type="PROSITE" id="PS50929">
    <property type="entry name" value="ABC_TM1F"/>
    <property type="match status" value="1"/>
</dbReference>
<dbReference type="CDD" id="cd07346">
    <property type="entry name" value="ABC_6TM_exporters"/>
    <property type="match status" value="1"/>
</dbReference>
<dbReference type="Gene3D" id="3.40.50.300">
    <property type="entry name" value="P-loop containing nucleotide triphosphate hydrolases"/>
    <property type="match status" value="1"/>
</dbReference>
<dbReference type="Pfam" id="PF00664">
    <property type="entry name" value="ABC_membrane"/>
    <property type="match status" value="1"/>
</dbReference>
<evidence type="ECO:0000256" key="6">
    <source>
        <dbReference type="ARBA" id="ARBA00022989"/>
    </source>
</evidence>
<reference evidence="15 16" key="1">
    <citation type="submission" date="2017-05" db="EMBL/GenBank/DDBJ databases">
        <title>Vagococcus spp. assemblies.</title>
        <authorList>
            <person name="Gulvik C.A."/>
        </authorList>
    </citation>
    <scope>NUCLEOTIDE SEQUENCE [LARGE SCALE GENOMIC DNA]</scope>
    <source>
        <strain evidence="15 16">SS1714</strain>
    </source>
</reference>
<keyword evidence="5" id="KW-0067">ATP-binding</keyword>
<dbReference type="FunFam" id="3.40.50.300:FF:000218">
    <property type="entry name" value="Multidrug ABC transporter ATP-binding protein"/>
    <property type="match status" value="1"/>
</dbReference>
<comment type="function">
    <text evidence="9">Efflux transporter for a variety of amphiphilic cationic compounds, including antibiotics.</text>
</comment>
<evidence type="ECO:0000313" key="16">
    <source>
        <dbReference type="Proteomes" id="UP000288028"/>
    </source>
</evidence>
<dbReference type="GO" id="GO:0005524">
    <property type="term" value="F:ATP binding"/>
    <property type="evidence" value="ECO:0007669"/>
    <property type="project" value="UniProtKB-KW"/>
</dbReference>
<evidence type="ECO:0000259" key="14">
    <source>
        <dbReference type="PROSITE" id="PS50929"/>
    </source>
</evidence>
<keyword evidence="4" id="KW-0547">Nucleotide-binding</keyword>
<evidence type="ECO:0000256" key="7">
    <source>
        <dbReference type="ARBA" id="ARBA00023136"/>
    </source>
</evidence>
<dbReference type="InterPro" id="IPR027417">
    <property type="entry name" value="P-loop_NTPase"/>
</dbReference>
<keyword evidence="7 12" id="KW-0472">Membrane</keyword>
<evidence type="ECO:0000256" key="3">
    <source>
        <dbReference type="ARBA" id="ARBA00022692"/>
    </source>
</evidence>
<keyword evidence="16" id="KW-1185">Reference proteome</keyword>
<comment type="subcellular location">
    <subcellularLocation>
        <location evidence="1">Cell membrane</location>
        <topology evidence="1">Multi-pass membrane protein</topology>
    </subcellularLocation>
</comment>
<dbReference type="RefSeq" id="WP_126796258.1">
    <property type="nucleotide sequence ID" value="NZ_CP060720.1"/>
</dbReference>
<dbReference type="EMBL" id="NGKB01000019">
    <property type="protein sequence ID" value="RSU10188.1"/>
    <property type="molecule type" value="Genomic_DNA"/>
</dbReference>
<dbReference type="InterPro" id="IPR039421">
    <property type="entry name" value="Type_1_exporter"/>
</dbReference>
<evidence type="ECO:0000259" key="13">
    <source>
        <dbReference type="PROSITE" id="PS50893"/>
    </source>
</evidence>
<dbReference type="OrthoDB" id="9770415at2"/>
<dbReference type="InterPro" id="IPR003439">
    <property type="entry name" value="ABC_transporter-like_ATP-bd"/>
</dbReference>
<dbReference type="AlphaFoldDB" id="A0A430APY9"/>
<dbReference type="PROSITE" id="PS50893">
    <property type="entry name" value="ABC_TRANSPORTER_2"/>
    <property type="match status" value="1"/>
</dbReference>
<dbReference type="GO" id="GO:0005886">
    <property type="term" value="C:plasma membrane"/>
    <property type="evidence" value="ECO:0007669"/>
    <property type="project" value="UniProtKB-SubCell"/>
</dbReference>
<proteinExistence type="inferred from homology"/>
<dbReference type="PROSITE" id="PS00211">
    <property type="entry name" value="ABC_TRANSPORTER_1"/>
    <property type="match status" value="1"/>
</dbReference>
<dbReference type="InterPro" id="IPR003593">
    <property type="entry name" value="AAA+_ATPase"/>
</dbReference>
<sequence length="582" mass="65924">MNSKTNQATIFSMLQFLFKKMKKEKVLIIFSFILLLGISFLEFKIPQMTQQIIDVSIPEKSFQGIIYHVSILLGLAFILSLLSYLSTMSMSRVSQDVIIDLRVDLYQQILRQDYAYFEDTKTGDLMTRLSSDVKQLQDLISPQSLKLISSLFTFIFIYIFMLLQDTTLTLLITITFPILYLLNVFFSSHIKAAYQKVRASTSTINNQMQNGLTSILLIKTFATEEKEVASFNQANQQNKKDYLEAMTYQTVFSPSIDFINYIGMAIVLIYLGNEIIKGNQTVGSLVAYLAYLRMLQNPIRSFTQMISRFQQSVVSYGRIIEIYESNPKITSPENAYSLDYFQQNIQFNDVSFNYNKDSAVLNQVDFTVKKGLVTALVGVSGSGKSTITKLLERLYDVSSGYISFDGNNIKDYSISSLRKNIGLVSQDIELIDGTIYENIIYGADNKKMTDIVNAVHAANLSDFVNSLPKGLETQIGERGIKLSGGQKQRIAIARIFLKNAPILILDEATASLDNESERYIQESLDRLMTNRTTLVIAHRLSTIQQAHNIIILEKGEIVEQGTHEELLTNNSRYSDLYQAQLS</sequence>
<feature type="domain" description="ABC transmembrane type-1" evidence="14">
    <location>
        <begin position="29"/>
        <end position="311"/>
    </location>
</feature>
<dbReference type="InterPro" id="IPR017871">
    <property type="entry name" value="ABC_transporter-like_CS"/>
</dbReference>
<dbReference type="Gene3D" id="1.20.1560.10">
    <property type="entry name" value="ABC transporter type 1, transmembrane domain"/>
    <property type="match status" value="1"/>
</dbReference>
<keyword evidence="3 12" id="KW-0812">Transmembrane</keyword>
<evidence type="ECO:0000256" key="11">
    <source>
        <dbReference type="ARBA" id="ARBA00072598"/>
    </source>
</evidence>
<dbReference type="GO" id="GO:0015421">
    <property type="term" value="F:ABC-type oligopeptide transporter activity"/>
    <property type="evidence" value="ECO:0007669"/>
    <property type="project" value="TreeGrafter"/>
</dbReference>
<evidence type="ECO:0000256" key="2">
    <source>
        <dbReference type="ARBA" id="ARBA00012191"/>
    </source>
</evidence>
<comment type="catalytic activity">
    <reaction evidence="8">
        <text>ATP + H2O + xenobioticSide 1 = ADP + phosphate + xenobioticSide 2.</text>
        <dbReference type="EC" id="7.6.2.2"/>
    </reaction>
</comment>
<dbReference type="Pfam" id="PF00005">
    <property type="entry name" value="ABC_tran"/>
    <property type="match status" value="1"/>
</dbReference>
<feature type="transmembrane region" description="Helical" evidence="12">
    <location>
        <begin position="168"/>
        <end position="186"/>
    </location>
</feature>
<feature type="transmembrane region" description="Helical" evidence="12">
    <location>
        <begin position="144"/>
        <end position="162"/>
    </location>
</feature>
<organism evidence="15 16">
    <name type="scientific">Vagococcus carniphilus</name>
    <dbReference type="NCBI Taxonomy" id="218144"/>
    <lineage>
        <taxon>Bacteria</taxon>
        <taxon>Bacillati</taxon>
        <taxon>Bacillota</taxon>
        <taxon>Bacilli</taxon>
        <taxon>Lactobacillales</taxon>
        <taxon>Enterococcaceae</taxon>
        <taxon>Vagococcus</taxon>
    </lineage>
</organism>
<dbReference type="EC" id="7.6.2.2" evidence="2"/>
<evidence type="ECO:0000256" key="9">
    <source>
        <dbReference type="ARBA" id="ARBA00059943"/>
    </source>
</evidence>
<feature type="domain" description="ABC transporter" evidence="13">
    <location>
        <begin position="345"/>
        <end position="579"/>
    </location>
</feature>
<feature type="transmembrane region" description="Helical" evidence="12">
    <location>
        <begin position="65"/>
        <end position="85"/>
    </location>
</feature>
<dbReference type="InterPro" id="IPR011527">
    <property type="entry name" value="ABC1_TM_dom"/>
</dbReference>
<dbReference type="Proteomes" id="UP000288028">
    <property type="component" value="Unassembled WGS sequence"/>
</dbReference>
<evidence type="ECO:0000256" key="4">
    <source>
        <dbReference type="ARBA" id="ARBA00022741"/>
    </source>
</evidence>
<evidence type="ECO:0000256" key="1">
    <source>
        <dbReference type="ARBA" id="ARBA00004651"/>
    </source>
</evidence>
<evidence type="ECO:0000256" key="10">
    <source>
        <dbReference type="ARBA" id="ARBA00061674"/>
    </source>
</evidence>
<dbReference type="PANTHER" id="PTHR43394">
    <property type="entry name" value="ATP-DEPENDENT PERMEASE MDL1, MITOCHONDRIAL"/>
    <property type="match status" value="1"/>
</dbReference>
<dbReference type="GO" id="GO:0016887">
    <property type="term" value="F:ATP hydrolysis activity"/>
    <property type="evidence" value="ECO:0007669"/>
    <property type="project" value="InterPro"/>
</dbReference>
<evidence type="ECO:0000256" key="5">
    <source>
        <dbReference type="ARBA" id="ARBA00022840"/>
    </source>
</evidence>
<evidence type="ECO:0000256" key="8">
    <source>
        <dbReference type="ARBA" id="ARBA00034018"/>
    </source>
</evidence>
<dbReference type="PANTHER" id="PTHR43394:SF1">
    <property type="entry name" value="ATP-BINDING CASSETTE SUB-FAMILY B MEMBER 10, MITOCHONDRIAL"/>
    <property type="match status" value="1"/>
</dbReference>
<accession>A0A430APY9</accession>
<evidence type="ECO:0000313" key="15">
    <source>
        <dbReference type="EMBL" id="RSU10188.1"/>
    </source>
</evidence>